<protein>
    <submittedName>
        <fullName evidence="2">Uncharacterized protein</fullName>
    </submittedName>
</protein>
<evidence type="ECO:0000256" key="1">
    <source>
        <dbReference type="SAM" id="Coils"/>
    </source>
</evidence>
<accession>A0A1G2E3N2</accession>
<dbReference type="EMBL" id="MHMA01000009">
    <property type="protein sequence ID" value="OGZ20477.1"/>
    <property type="molecule type" value="Genomic_DNA"/>
</dbReference>
<comment type="caution">
    <text evidence="2">The sequence shown here is derived from an EMBL/GenBank/DDBJ whole genome shotgun (WGS) entry which is preliminary data.</text>
</comment>
<name>A0A1G2E3N2_9BACT</name>
<evidence type="ECO:0000313" key="3">
    <source>
        <dbReference type="Proteomes" id="UP000178721"/>
    </source>
</evidence>
<dbReference type="Proteomes" id="UP000178721">
    <property type="component" value="Unassembled WGS sequence"/>
</dbReference>
<reference evidence="2 3" key="1">
    <citation type="journal article" date="2016" name="Nat. Commun.">
        <title>Thousands of microbial genomes shed light on interconnected biogeochemical processes in an aquifer system.</title>
        <authorList>
            <person name="Anantharaman K."/>
            <person name="Brown C.T."/>
            <person name="Hug L.A."/>
            <person name="Sharon I."/>
            <person name="Castelle C.J."/>
            <person name="Probst A.J."/>
            <person name="Thomas B.C."/>
            <person name="Singh A."/>
            <person name="Wilkins M.J."/>
            <person name="Karaoz U."/>
            <person name="Brodie E.L."/>
            <person name="Williams K.H."/>
            <person name="Hubbard S.S."/>
            <person name="Banfield J.F."/>
        </authorList>
    </citation>
    <scope>NUCLEOTIDE SEQUENCE [LARGE SCALE GENOMIC DNA]</scope>
</reference>
<sequence length="305" mass="35404">MKIDKIKQDIHAVLERLGLDCEVSLDEIEKEILQADTAFQSLLILGILGRIMYRADEKAMRLFLPAITEWKNYLPHRELGGLSPDEMMKKYPPGPYEARFIAGLINDYQRRLEINPATGRAEAGSPNESFDVEADFEKFQKEYLHRLPLEQPFSKAGGGFMTIKEIIIEERRQNGRPEKDINKIGIKIFAENTAEGTGWKIAEIEDGYANSLKELEEMRQDLRRRNRTRIRAIRKQFEKEEPYHRCAPEPHQFYCNYAAAVLLDDGSINLVMSLLDRSLAYKPDYKRALEIKRNLQCQKPRKNQS</sequence>
<gene>
    <name evidence="2" type="ORF">A2654_01455</name>
</gene>
<feature type="coiled-coil region" evidence="1">
    <location>
        <begin position="201"/>
        <end position="232"/>
    </location>
</feature>
<keyword evidence="1" id="KW-0175">Coiled coil</keyword>
<dbReference type="AlphaFoldDB" id="A0A1G2E3N2"/>
<evidence type="ECO:0000313" key="2">
    <source>
        <dbReference type="EMBL" id="OGZ20477.1"/>
    </source>
</evidence>
<proteinExistence type="predicted"/>
<organism evidence="2 3">
    <name type="scientific">Candidatus Nealsonbacteria bacterium RIFCSPHIGHO2_01_FULL_43_31</name>
    <dbReference type="NCBI Taxonomy" id="1801665"/>
    <lineage>
        <taxon>Bacteria</taxon>
        <taxon>Candidatus Nealsoniibacteriota</taxon>
    </lineage>
</organism>